<evidence type="ECO:0000313" key="9">
    <source>
        <dbReference type="EMBL" id="AKM53663.1"/>
    </source>
</evidence>
<feature type="compositionally biased region" description="Basic and acidic residues" evidence="8">
    <location>
        <begin position="82"/>
        <end position="105"/>
    </location>
</feature>
<keyword evidence="5 7" id="KW-0687">Ribonucleoprotein</keyword>
<evidence type="ECO:0000256" key="2">
    <source>
        <dbReference type="ARBA" id="ARBA00022730"/>
    </source>
</evidence>
<dbReference type="PANTHER" id="PTHR33280:SF1">
    <property type="entry name" value="LARGE RIBOSOMAL SUBUNIT PROTEIN BL31C"/>
    <property type="match status" value="1"/>
</dbReference>
<reference evidence="10" key="2">
    <citation type="submission" date="2015-06" db="EMBL/GenBank/DDBJ databases">
        <title>Complete genome sequence of Spiroplasma eriocheiris TDA-040725-5 (DSM 21848).</title>
        <authorList>
            <person name="Lo W.-S."/>
            <person name="Kuo C.-H."/>
        </authorList>
    </citation>
    <scope>NUCLEOTIDE SEQUENCE [LARGE SCALE GENOMIC DNA]</scope>
    <source>
        <strain evidence="10">TDA-040725-5</strain>
    </source>
</reference>
<protein>
    <recommendedName>
        <fullName evidence="6 7">Large ribosomal subunit protein bL31</fullName>
    </recommendedName>
</protein>
<feature type="region of interest" description="Disordered" evidence="8">
    <location>
        <begin position="74"/>
        <end position="105"/>
    </location>
</feature>
<evidence type="ECO:0000313" key="10">
    <source>
        <dbReference type="Proteomes" id="UP000035661"/>
    </source>
</evidence>
<dbReference type="GO" id="GO:1990904">
    <property type="term" value="C:ribonucleoprotein complex"/>
    <property type="evidence" value="ECO:0007669"/>
    <property type="project" value="UniProtKB-KW"/>
</dbReference>
<dbReference type="PANTHER" id="PTHR33280">
    <property type="entry name" value="50S RIBOSOMAL PROTEIN L31, CHLOROPLASTIC"/>
    <property type="match status" value="1"/>
</dbReference>
<dbReference type="STRING" id="315358.SERIO_v1c00610"/>
<dbReference type="NCBIfam" id="NF000612">
    <property type="entry name" value="PRK00019.1"/>
    <property type="match status" value="1"/>
</dbReference>
<dbReference type="InterPro" id="IPR002150">
    <property type="entry name" value="Ribosomal_bL31"/>
</dbReference>
<proteinExistence type="inferred from homology"/>
<organism evidence="9 10">
    <name type="scientific">Spiroplasma eriocheiris</name>
    <dbReference type="NCBI Taxonomy" id="315358"/>
    <lineage>
        <taxon>Bacteria</taxon>
        <taxon>Bacillati</taxon>
        <taxon>Mycoplasmatota</taxon>
        <taxon>Mollicutes</taxon>
        <taxon>Entomoplasmatales</taxon>
        <taxon>Spiroplasmataceae</taxon>
        <taxon>Spiroplasma</taxon>
    </lineage>
</organism>
<evidence type="ECO:0000256" key="6">
    <source>
        <dbReference type="ARBA" id="ARBA00035687"/>
    </source>
</evidence>
<evidence type="ECO:0000256" key="7">
    <source>
        <dbReference type="HAMAP-Rule" id="MF_00501"/>
    </source>
</evidence>
<evidence type="ECO:0000256" key="1">
    <source>
        <dbReference type="ARBA" id="ARBA00009296"/>
    </source>
</evidence>
<dbReference type="AlphaFoldDB" id="A0A0H3XGQ9"/>
<evidence type="ECO:0000256" key="5">
    <source>
        <dbReference type="ARBA" id="ARBA00023274"/>
    </source>
</evidence>
<dbReference type="GO" id="GO:0019843">
    <property type="term" value="F:rRNA binding"/>
    <property type="evidence" value="ECO:0007669"/>
    <property type="project" value="UniProtKB-KW"/>
</dbReference>
<comment type="function">
    <text evidence="7">Binds the 23S rRNA.</text>
</comment>
<keyword evidence="2 7" id="KW-0699">rRNA-binding</keyword>
<evidence type="ECO:0000256" key="3">
    <source>
        <dbReference type="ARBA" id="ARBA00022884"/>
    </source>
</evidence>
<accession>A0A0H3XGQ9</accession>
<comment type="similarity">
    <text evidence="1 7">Belongs to the bacterial ribosomal protein bL31 family. Type A subfamily.</text>
</comment>
<evidence type="ECO:0000256" key="4">
    <source>
        <dbReference type="ARBA" id="ARBA00022980"/>
    </source>
</evidence>
<dbReference type="SUPFAM" id="SSF143800">
    <property type="entry name" value="L28p-like"/>
    <property type="match status" value="1"/>
</dbReference>
<comment type="subunit">
    <text evidence="7">Part of the 50S ribosomal subunit.</text>
</comment>
<evidence type="ECO:0000256" key="8">
    <source>
        <dbReference type="SAM" id="MobiDB-lite"/>
    </source>
</evidence>
<dbReference type="HAMAP" id="MF_00501">
    <property type="entry name" value="Ribosomal_bL31_1"/>
    <property type="match status" value="1"/>
</dbReference>
<dbReference type="Pfam" id="PF01197">
    <property type="entry name" value="Ribosomal_L31"/>
    <property type="match status" value="1"/>
</dbReference>
<dbReference type="Proteomes" id="UP000035661">
    <property type="component" value="Chromosome"/>
</dbReference>
<dbReference type="GO" id="GO:0006412">
    <property type="term" value="P:translation"/>
    <property type="evidence" value="ECO:0007669"/>
    <property type="project" value="UniProtKB-UniRule"/>
</dbReference>
<dbReference type="PRINTS" id="PR01249">
    <property type="entry name" value="RIBOSOMALL31"/>
</dbReference>
<keyword evidence="3 7" id="KW-0694">RNA-binding</keyword>
<dbReference type="PROSITE" id="PS01143">
    <property type="entry name" value="RIBOSOMAL_L31"/>
    <property type="match status" value="1"/>
</dbReference>
<sequence>MAKKGIHPKYFDTKITCTTCGTEFMSGSTRGEEIKVDTCSSCHPFYTGNQQFANAAGRVERFKSKFNKKEEIAKQTASLSKAQKDLNKKNAKDKKEAPATADKSE</sequence>
<dbReference type="Gene3D" id="4.10.830.30">
    <property type="entry name" value="Ribosomal protein L31"/>
    <property type="match status" value="1"/>
</dbReference>
<dbReference type="KEGG" id="seri:SERIO_v1c00610"/>
<comment type="caution">
    <text evidence="7">Lacks conserved residue(s) required for the propagation of feature annotation.</text>
</comment>
<dbReference type="GO" id="GO:0003735">
    <property type="term" value="F:structural constituent of ribosome"/>
    <property type="evidence" value="ECO:0007669"/>
    <property type="project" value="InterPro"/>
</dbReference>
<keyword evidence="4 7" id="KW-0689">Ribosomal protein</keyword>
<dbReference type="RefSeq" id="WP_047790949.1">
    <property type="nucleotide sequence ID" value="NZ_CP011856.1"/>
</dbReference>
<dbReference type="EMBL" id="CP011856">
    <property type="protein sequence ID" value="AKM53663.1"/>
    <property type="molecule type" value="Genomic_DNA"/>
</dbReference>
<dbReference type="InterPro" id="IPR034704">
    <property type="entry name" value="Ribosomal_bL28/bL31-like_sf"/>
</dbReference>
<dbReference type="InterPro" id="IPR027491">
    <property type="entry name" value="Ribosomal_bL31_A"/>
</dbReference>
<dbReference type="InterPro" id="IPR042105">
    <property type="entry name" value="Ribosomal_bL31_sf"/>
</dbReference>
<dbReference type="NCBIfam" id="TIGR00105">
    <property type="entry name" value="L31"/>
    <property type="match status" value="1"/>
</dbReference>
<gene>
    <name evidence="7 9" type="primary">rpmE</name>
    <name evidence="9" type="ORF">SERIO_v1c00610</name>
</gene>
<reference evidence="9 10" key="1">
    <citation type="journal article" date="2015" name="Genome Biol. Evol.">
        <title>Found and Lost: The Fates of Horizontally Acquired Genes in Arthropod-Symbiotic Spiroplasma.</title>
        <authorList>
            <person name="Lo W.S."/>
            <person name="Gasparich G.E."/>
            <person name="Kuo C.H."/>
        </authorList>
    </citation>
    <scope>NUCLEOTIDE SEQUENCE [LARGE SCALE GENOMIC DNA]</scope>
    <source>
        <strain evidence="10">TDA-040725-5</strain>
    </source>
</reference>
<name>A0A0H3XGQ9_9MOLU</name>
<keyword evidence="10" id="KW-1185">Reference proteome</keyword>
<dbReference type="PATRIC" id="fig|743698.3.peg.62"/>
<dbReference type="GO" id="GO:0005840">
    <property type="term" value="C:ribosome"/>
    <property type="evidence" value="ECO:0007669"/>
    <property type="project" value="UniProtKB-KW"/>
</dbReference>